<organism evidence="4 5">
    <name type="scientific">Thalassorhabdus alkalitolerans</name>
    <dbReference type="NCBI Taxonomy" id="2282697"/>
    <lineage>
        <taxon>Bacteria</taxon>
        <taxon>Bacillati</taxon>
        <taxon>Bacillota</taxon>
        <taxon>Bacilli</taxon>
        <taxon>Bacillales</taxon>
        <taxon>Bacillaceae</taxon>
        <taxon>Thalassorhabdus</taxon>
    </lineage>
</organism>
<dbReference type="InterPro" id="IPR003680">
    <property type="entry name" value="Flavodoxin_fold"/>
</dbReference>
<dbReference type="EC" id="1.6.99.-" evidence="4"/>
<dbReference type="Gene3D" id="3.40.50.360">
    <property type="match status" value="1"/>
</dbReference>
<evidence type="ECO:0000259" key="3">
    <source>
        <dbReference type="Pfam" id="PF02525"/>
    </source>
</evidence>
<gene>
    <name evidence="4" type="ORF">ACFPU1_07200</name>
</gene>
<dbReference type="EMBL" id="JBHSOZ010000003">
    <property type="protein sequence ID" value="MFC5712562.1"/>
    <property type="molecule type" value="Genomic_DNA"/>
</dbReference>
<dbReference type="Pfam" id="PF02525">
    <property type="entry name" value="Flavodoxin_2"/>
    <property type="match status" value="1"/>
</dbReference>
<dbReference type="InterPro" id="IPR029039">
    <property type="entry name" value="Flavoprotein-like_sf"/>
</dbReference>
<evidence type="ECO:0000313" key="4">
    <source>
        <dbReference type="EMBL" id="MFC5712562.1"/>
    </source>
</evidence>
<feature type="domain" description="Flavodoxin-like fold" evidence="3">
    <location>
        <begin position="3"/>
        <end position="191"/>
    </location>
</feature>
<name>A0ABW0YMB2_9BACI</name>
<dbReference type="PANTHER" id="PTHR10204:SF34">
    <property type="entry name" value="NAD(P)H DEHYDROGENASE [QUINONE] 1 ISOFORM 1"/>
    <property type="match status" value="1"/>
</dbReference>
<evidence type="ECO:0000256" key="1">
    <source>
        <dbReference type="ARBA" id="ARBA00006252"/>
    </source>
</evidence>
<protein>
    <submittedName>
        <fullName evidence="4">NAD(P)H-dependent oxidoreductase</fullName>
        <ecNumber evidence="4">1.-.-.-</ecNumber>
        <ecNumber evidence="4">1.6.99.-</ecNumber>
    </submittedName>
</protein>
<evidence type="ECO:0000313" key="5">
    <source>
        <dbReference type="Proteomes" id="UP001596142"/>
    </source>
</evidence>
<comment type="similarity">
    <text evidence="1">Belongs to the NAD(P)H dehydrogenase (quinone) family.</text>
</comment>
<dbReference type="RefSeq" id="WP_385939749.1">
    <property type="nucleotide sequence ID" value="NZ_JBHSOZ010000003.1"/>
</dbReference>
<dbReference type="EC" id="1.-.-.-" evidence="4"/>
<keyword evidence="5" id="KW-1185">Reference proteome</keyword>
<dbReference type="PANTHER" id="PTHR10204">
    <property type="entry name" value="NAD P H OXIDOREDUCTASE-RELATED"/>
    <property type="match status" value="1"/>
</dbReference>
<sequence>MGKQLILFMHPDKDSFNGAILQKVKETFQSSGEEVMVRDIHQLALSPVLSRKEYKDSLQGIYPREVKEEHRYMEWADKITIIFPLWWGTFPAAGKGYLDRILSYGFAYELDGEDPIGKMKGKEVGVIYTTGSPKEEYEGSGMADSVNKIMEEAIFSFCGFTPLPPLHFGNVVLASEEEHEEMLSQAKEYIKKYYLN</sequence>
<dbReference type="GO" id="GO:0016491">
    <property type="term" value="F:oxidoreductase activity"/>
    <property type="evidence" value="ECO:0007669"/>
    <property type="project" value="UniProtKB-KW"/>
</dbReference>
<keyword evidence="2 4" id="KW-0560">Oxidoreductase</keyword>
<comment type="caution">
    <text evidence="4">The sequence shown here is derived from an EMBL/GenBank/DDBJ whole genome shotgun (WGS) entry which is preliminary data.</text>
</comment>
<evidence type="ECO:0000256" key="2">
    <source>
        <dbReference type="ARBA" id="ARBA00023002"/>
    </source>
</evidence>
<accession>A0ABW0YMB2</accession>
<proteinExistence type="inferred from homology"/>
<dbReference type="InterPro" id="IPR051545">
    <property type="entry name" value="NAD(P)H_dehydrogenase_qn"/>
</dbReference>
<reference evidence="5" key="1">
    <citation type="journal article" date="2019" name="Int. J. Syst. Evol. Microbiol.">
        <title>The Global Catalogue of Microorganisms (GCM) 10K type strain sequencing project: providing services to taxonomists for standard genome sequencing and annotation.</title>
        <authorList>
            <consortium name="The Broad Institute Genomics Platform"/>
            <consortium name="The Broad Institute Genome Sequencing Center for Infectious Disease"/>
            <person name="Wu L."/>
            <person name="Ma J."/>
        </authorList>
    </citation>
    <scope>NUCLEOTIDE SEQUENCE [LARGE SCALE GENOMIC DNA]</scope>
    <source>
        <strain evidence="5">CECT 7184</strain>
    </source>
</reference>
<dbReference type="Proteomes" id="UP001596142">
    <property type="component" value="Unassembled WGS sequence"/>
</dbReference>
<dbReference type="SUPFAM" id="SSF52218">
    <property type="entry name" value="Flavoproteins"/>
    <property type="match status" value="1"/>
</dbReference>